<proteinExistence type="predicted"/>
<feature type="compositionally biased region" description="Basic and acidic residues" evidence="1">
    <location>
        <begin position="41"/>
        <end position="57"/>
    </location>
</feature>
<dbReference type="EMBL" id="JAVRRG010000058">
    <property type="protein sequence ID" value="KAK5092395.1"/>
    <property type="molecule type" value="Genomic_DNA"/>
</dbReference>
<evidence type="ECO:0000256" key="1">
    <source>
        <dbReference type="SAM" id="MobiDB-lite"/>
    </source>
</evidence>
<protein>
    <submittedName>
        <fullName evidence="2">Uncharacterized protein</fullName>
    </submittedName>
</protein>
<evidence type="ECO:0000313" key="3">
    <source>
        <dbReference type="Proteomes" id="UP001345013"/>
    </source>
</evidence>
<sequence>MARTPTTQNLLARIEEMEDDDDAVDLNGLQNVDLRLKQRRKQDDTHAEPAENRELGDPSKPWPVSLIDPAERAEKIRNALILFSGPCAQDLQTIRKVRSELLSLSCVLREINILIELDTGSGLAIIEGDLKYVHENVTWILADIWKCLRRIRRGLIVKDYQETWKEITETLWKNNKTSLYTEDYQKTWKEITETSWKNDGMSLDRSIEAYRQFVESLKKTLERQYILPPQGKKGCSSQFQGSTTLRLSTSPNRPFTVKLFSTGHTRHTQRRMITSVCLGTPISPQVRNLHIRAGILTSYTSSCSKPQSTDESKADDVLRRHAMWPSAALTARIRLHSPTQTVDAAVNLYYCPPDLYNYPQILLLERPDKKPASLSRSKKLFHLNIAAQAAAAGEHAARRRLLDH</sequence>
<keyword evidence="3" id="KW-1185">Reference proteome</keyword>
<evidence type="ECO:0000313" key="2">
    <source>
        <dbReference type="EMBL" id="KAK5092395.1"/>
    </source>
</evidence>
<organism evidence="2 3">
    <name type="scientific">Lithohypha guttulata</name>
    <dbReference type="NCBI Taxonomy" id="1690604"/>
    <lineage>
        <taxon>Eukaryota</taxon>
        <taxon>Fungi</taxon>
        <taxon>Dikarya</taxon>
        <taxon>Ascomycota</taxon>
        <taxon>Pezizomycotina</taxon>
        <taxon>Eurotiomycetes</taxon>
        <taxon>Chaetothyriomycetidae</taxon>
        <taxon>Chaetothyriales</taxon>
        <taxon>Trichomeriaceae</taxon>
        <taxon>Lithohypha</taxon>
    </lineage>
</organism>
<accession>A0ABR0KBE7</accession>
<reference evidence="2 3" key="1">
    <citation type="submission" date="2023-08" db="EMBL/GenBank/DDBJ databases">
        <title>Black Yeasts Isolated from many extreme environments.</title>
        <authorList>
            <person name="Coleine C."/>
            <person name="Stajich J.E."/>
            <person name="Selbmann L."/>
        </authorList>
    </citation>
    <scope>NUCLEOTIDE SEQUENCE [LARGE SCALE GENOMIC DNA]</scope>
    <source>
        <strain evidence="2 3">CCFEE 5885</strain>
    </source>
</reference>
<name>A0ABR0KBE7_9EURO</name>
<comment type="caution">
    <text evidence="2">The sequence shown here is derived from an EMBL/GenBank/DDBJ whole genome shotgun (WGS) entry which is preliminary data.</text>
</comment>
<feature type="region of interest" description="Disordered" evidence="1">
    <location>
        <begin position="37"/>
        <end position="64"/>
    </location>
</feature>
<gene>
    <name evidence="2" type="ORF">LTR24_005213</name>
</gene>
<dbReference type="Proteomes" id="UP001345013">
    <property type="component" value="Unassembled WGS sequence"/>
</dbReference>